<dbReference type="EMBL" id="CP003879">
    <property type="protein sequence ID" value="AFU67803.1"/>
    <property type="molecule type" value="Genomic_DNA"/>
</dbReference>
<organism evidence="5 6">
    <name type="scientific">Psychroflexus torquis (strain ATCC 700755 / CIP 106069 / ACAM 623)</name>
    <dbReference type="NCBI Taxonomy" id="313595"/>
    <lineage>
        <taxon>Bacteria</taxon>
        <taxon>Pseudomonadati</taxon>
        <taxon>Bacteroidota</taxon>
        <taxon>Flavobacteriia</taxon>
        <taxon>Flavobacteriales</taxon>
        <taxon>Flavobacteriaceae</taxon>
        <taxon>Psychroflexus</taxon>
    </lineage>
</organism>
<accession>K4ID41</accession>
<dbReference type="Gene3D" id="3.40.640.10">
    <property type="entry name" value="Type I PLP-dependent aspartate aminotransferase-like (Major domain)"/>
    <property type="match status" value="1"/>
</dbReference>
<dbReference type="eggNOG" id="COG0399">
    <property type="taxonomic scope" value="Bacteria"/>
</dbReference>
<dbReference type="RefSeq" id="WP_015023420.1">
    <property type="nucleotide sequence ID" value="NC_018721.1"/>
</dbReference>
<dbReference type="GO" id="GO:0000271">
    <property type="term" value="P:polysaccharide biosynthetic process"/>
    <property type="evidence" value="ECO:0007669"/>
    <property type="project" value="TreeGrafter"/>
</dbReference>
<reference evidence="5" key="1">
    <citation type="submission" date="2006-03" db="EMBL/GenBank/DDBJ databases">
        <authorList>
            <person name="Bowman J."/>
            <person name="Ferriera S."/>
            <person name="Johnson J."/>
            <person name="Kravitz S."/>
            <person name="Halpern A."/>
            <person name="Remington K."/>
            <person name="Beeson K."/>
            <person name="Tran B."/>
            <person name="Rogers Y.-H."/>
            <person name="Friedman R."/>
            <person name="Venter J.C."/>
        </authorList>
    </citation>
    <scope>NUCLEOTIDE SEQUENCE [LARGE SCALE GENOMIC DNA]</scope>
    <source>
        <strain evidence="5">ATCC 700755</strain>
    </source>
</reference>
<gene>
    <name evidence="5" type="ordered locus">P700755_000808</name>
</gene>
<dbReference type="KEGG" id="ptq:P700755_000808"/>
<sequence length="383" mass="42525">MSSELSKIWLSSPHMGGQEQEFVAKAFEENWIAPLGPNVNGFEEDLQQYLGNDKQIGVLSSGTAAIHLALVQLGVSHGDEVICQSFTFCGSANPIMYLGATPIFVDSEVSTWNICPKALEEAIVDRISKGKKPKAIIPVHLYGMPYKVDEVGAVAQKYSIPIIEDAAESLGSTYKSKNCGTFGEFAALSFNGNKIITTSGGGALVCADKESKDKTVYYSTQARDAAPHYQHTEVGFNYRMSNISAGIGRGQMKVLDEHVGLRRGMFHFYKSIFETIEGVEVFTEPSDDFFSNHWLSAITVRPEPTKGVSREDLRLHLEQYNIESRPLWKPMHLQPVFEKMPFYGGQVAEQLFEEGLCLPSGSNLTDEDRTRIKKAILEFFQNK</sequence>
<keyword evidence="5" id="KW-0032">Aminotransferase</keyword>
<dbReference type="InterPro" id="IPR015424">
    <property type="entry name" value="PyrdxlP-dep_Trfase"/>
</dbReference>
<evidence type="ECO:0000256" key="1">
    <source>
        <dbReference type="ARBA" id="ARBA00037999"/>
    </source>
</evidence>
<proteinExistence type="inferred from homology"/>
<dbReference type="OrthoDB" id="9810913at2"/>
<comment type="similarity">
    <text evidence="1 4">Belongs to the DegT/DnrJ/EryC1 family.</text>
</comment>
<dbReference type="SUPFAM" id="SSF53383">
    <property type="entry name" value="PLP-dependent transferases"/>
    <property type="match status" value="1"/>
</dbReference>
<dbReference type="Gene3D" id="3.90.1150.10">
    <property type="entry name" value="Aspartate Aminotransferase, domain 1"/>
    <property type="match status" value="1"/>
</dbReference>
<dbReference type="AlphaFoldDB" id="K4ID41"/>
<evidence type="ECO:0000256" key="3">
    <source>
        <dbReference type="PIRSR" id="PIRSR000390-2"/>
    </source>
</evidence>
<reference evidence="5" key="2">
    <citation type="submission" date="2012-09" db="EMBL/GenBank/DDBJ databases">
        <title>The complete sequence of Psychroflexus torquis an extreme psychrophile from sea-ice that is stimulated by light.</title>
        <authorList>
            <person name="Feng S."/>
            <person name="Powell S.M."/>
            <person name="Bowman J.P."/>
        </authorList>
    </citation>
    <scope>NUCLEOTIDE SEQUENCE [LARGE SCALE GENOMIC DNA]</scope>
    <source>
        <strain evidence="5">ATCC 700755</strain>
    </source>
</reference>
<protein>
    <submittedName>
        <fullName evidence="5">DegT/DnrJ/EryC1/StrS aminotransferase family</fullName>
    </submittedName>
</protein>
<dbReference type="Pfam" id="PF01041">
    <property type="entry name" value="DegT_DnrJ_EryC1"/>
    <property type="match status" value="1"/>
</dbReference>
<dbReference type="PIRSF" id="PIRSF000390">
    <property type="entry name" value="PLP_StrS"/>
    <property type="match status" value="1"/>
</dbReference>
<evidence type="ECO:0000256" key="2">
    <source>
        <dbReference type="PIRSR" id="PIRSR000390-1"/>
    </source>
</evidence>
<dbReference type="InterPro" id="IPR015421">
    <property type="entry name" value="PyrdxlP-dep_Trfase_major"/>
</dbReference>
<dbReference type="GO" id="GO:0030170">
    <property type="term" value="F:pyridoxal phosphate binding"/>
    <property type="evidence" value="ECO:0007669"/>
    <property type="project" value="TreeGrafter"/>
</dbReference>
<evidence type="ECO:0000256" key="4">
    <source>
        <dbReference type="RuleBase" id="RU004508"/>
    </source>
</evidence>
<evidence type="ECO:0000313" key="6">
    <source>
        <dbReference type="Proteomes" id="UP000008514"/>
    </source>
</evidence>
<dbReference type="InterPro" id="IPR000653">
    <property type="entry name" value="DegT/StrS_aminotransferase"/>
</dbReference>
<dbReference type="GO" id="GO:0008483">
    <property type="term" value="F:transaminase activity"/>
    <property type="evidence" value="ECO:0007669"/>
    <property type="project" value="UniProtKB-KW"/>
</dbReference>
<keyword evidence="6" id="KW-1185">Reference proteome</keyword>
<keyword evidence="5" id="KW-0808">Transferase</keyword>
<evidence type="ECO:0000313" key="5">
    <source>
        <dbReference type="EMBL" id="AFU67803.1"/>
    </source>
</evidence>
<dbReference type="STRING" id="313595.P700755_000808"/>
<name>K4ID41_PSYTT</name>
<keyword evidence="3 4" id="KW-0663">Pyridoxal phosphate</keyword>
<dbReference type="InterPro" id="IPR015422">
    <property type="entry name" value="PyrdxlP-dep_Trfase_small"/>
</dbReference>
<dbReference type="CDD" id="cd00616">
    <property type="entry name" value="AHBA_syn"/>
    <property type="match status" value="1"/>
</dbReference>
<dbReference type="PANTHER" id="PTHR30244">
    <property type="entry name" value="TRANSAMINASE"/>
    <property type="match status" value="1"/>
</dbReference>
<feature type="active site" description="Proton acceptor" evidence="2">
    <location>
        <position position="194"/>
    </location>
</feature>
<feature type="modified residue" description="N6-(pyridoxal phosphate)lysine" evidence="3">
    <location>
        <position position="194"/>
    </location>
</feature>
<dbReference type="PANTHER" id="PTHR30244:SF34">
    <property type="entry name" value="DTDP-4-AMINO-4,6-DIDEOXYGALACTOSE TRANSAMINASE"/>
    <property type="match status" value="1"/>
</dbReference>
<dbReference type="Proteomes" id="UP000008514">
    <property type="component" value="Chromosome"/>
</dbReference>
<dbReference type="HOGENOM" id="CLU_033332_2_1_10"/>